<evidence type="ECO:0000259" key="1">
    <source>
        <dbReference type="PROSITE" id="PS50110"/>
    </source>
</evidence>
<dbReference type="GO" id="GO:0000160">
    <property type="term" value="P:phosphorelay signal transduction system"/>
    <property type="evidence" value="ECO:0007669"/>
    <property type="project" value="InterPro"/>
</dbReference>
<accession>A0A3B0VK11</accession>
<dbReference type="GO" id="GO:0005886">
    <property type="term" value="C:plasma membrane"/>
    <property type="evidence" value="ECO:0007669"/>
    <property type="project" value="TreeGrafter"/>
</dbReference>
<dbReference type="CDD" id="cd01949">
    <property type="entry name" value="GGDEF"/>
    <property type="match status" value="1"/>
</dbReference>
<evidence type="ECO:0000259" key="2">
    <source>
        <dbReference type="PROSITE" id="PS50887"/>
    </source>
</evidence>
<evidence type="ECO:0000313" key="3">
    <source>
        <dbReference type="EMBL" id="VAW40643.1"/>
    </source>
</evidence>
<proteinExistence type="predicted"/>
<dbReference type="InterPro" id="IPR001789">
    <property type="entry name" value="Sig_transdc_resp-reg_receiver"/>
</dbReference>
<dbReference type="GO" id="GO:0052621">
    <property type="term" value="F:diguanylate cyclase activity"/>
    <property type="evidence" value="ECO:0007669"/>
    <property type="project" value="TreeGrafter"/>
</dbReference>
<gene>
    <name evidence="3" type="ORF">MNBD_DELTA04-8</name>
</gene>
<dbReference type="Gene3D" id="3.40.50.2300">
    <property type="match status" value="1"/>
</dbReference>
<reference evidence="3" key="1">
    <citation type="submission" date="2018-06" db="EMBL/GenBank/DDBJ databases">
        <authorList>
            <person name="Zhirakovskaya E."/>
        </authorList>
    </citation>
    <scope>NUCLEOTIDE SEQUENCE</scope>
</reference>
<dbReference type="InterPro" id="IPR000160">
    <property type="entry name" value="GGDEF_dom"/>
</dbReference>
<protein>
    <recommendedName>
        <fullName evidence="4">Two-component transcriptional response regulator, LuxR family</fullName>
    </recommendedName>
</protein>
<dbReference type="FunFam" id="3.30.70.270:FF:000001">
    <property type="entry name" value="Diguanylate cyclase domain protein"/>
    <property type="match status" value="1"/>
</dbReference>
<dbReference type="InterPro" id="IPR050469">
    <property type="entry name" value="Diguanylate_Cyclase"/>
</dbReference>
<dbReference type="GO" id="GO:0043709">
    <property type="term" value="P:cell adhesion involved in single-species biofilm formation"/>
    <property type="evidence" value="ECO:0007669"/>
    <property type="project" value="TreeGrafter"/>
</dbReference>
<dbReference type="InterPro" id="IPR029787">
    <property type="entry name" value="Nucleotide_cyclase"/>
</dbReference>
<evidence type="ECO:0008006" key="4">
    <source>
        <dbReference type="Google" id="ProtNLM"/>
    </source>
</evidence>
<dbReference type="EMBL" id="UOEY01000106">
    <property type="protein sequence ID" value="VAW40643.1"/>
    <property type="molecule type" value="Genomic_DNA"/>
</dbReference>
<dbReference type="SUPFAM" id="SSF55073">
    <property type="entry name" value="Nucleotide cyclase"/>
    <property type="match status" value="1"/>
</dbReference>
<dbReference type="SUPFAM" id="SSF52172">
    <property type="entry name" value="CheY-like"/>
    <property type="match status" value="1"/>
</dbReference>
<dbReference type="SMART" id="SM00448">
    <property type="entry name" value="REC"/>
    <property type="match status" value="1"/>
</dbReference>
<feature type="domain" description="GGDEF" evidence="2">
    <location>
        <begin position="201"/>
        <end position="338"/>
    </location>
</feature>
<dbReference type="Pfam" id="PF00990">
    <property type="entry name" value="GGDEF"/>
    <property type="match status" value="1"/>
</dbReference>
<dbReference type="GO" id="GO:1902201">
    <property type="term" value="P:negative regulation of bacterial-type flagellum-dependent cell motility"/>
    <property type="evidence" value="ECO:0007669"/>
    <property type="project" value="TreeGrafter"/>
</dbReference>
<name>A0A3B0VK11_9ZZZZ</name>
<dbReference type="InterPro" id="IPR011006">
    <property type="entry name" value="CheY-like_superfamily"/>
</dbReference>
<dbReference type="NCBIfam" id="TIGR00254">
    <property type="entry name" value="GGDEF"/>
    <property type="match status" value="1"/>
</dbReference>
<dbReference type="PROSITE" id="PS50110">
    <property type="entry name" value="RESPONSE_REGULATORY"/>
    <property type="match status" value="1"/>
</dbReference>
<dbReference type="PANTHER" id="PTHR45138">
    <property type="entry name" value="REGULATORY COMPONENTS OF SENSORY TRANSDUCTION SYSTEM"/>
    <property type="match status" value="1"/>
</dbReference>
<dbReference type="SMART" id="SM00267">
    <property type="entry name" value="GGDEF"/>
    <property type="match status" value="1"/>
</dbReference>
<sequence>MTEHLAGAGQELDDIRRYRISVLLVDDQPIIAEAVRRALATEDIDFHYCQDPTEAIKTAAELKPTIILQDLVMPELDGLTMVRFYRANQDTSQVPIIVLSTKEEPEIKSKAFELGANDYLVKLPDKIELIARIRYHSQAYINQKQRDEAFLALEESQRRLAVANKILKKLSSMDGLTGVPNRRRFDEVLKQEWLRAIRHSTSISLIMIDIDFFKLFNDTYGHQGGDDCLKQVAKTLEESTKRVTDMVARYGGEEFVVVLPETGTKGVLAVAETMRADVEAQHIPHENSKVTDHVTISLGVATAVPERGSREEDLIAAADQALYEAKNHGRNQVRSMGLNPADELPE</sequence>
<dbReference type="PROSITE" id="PS50887">
    <property type="entry name" value="GGDEF"/>
    <property type="match status" value="1"/>
</dbReference>
<organism evidence="3">
    <name type="scientific">hydrothermal vent metagenome</name>
    <dbReference type="NCBI Taxonomy" id="652676"/>
    <lineage>
        <taxon>unclassified sequences</taxon>
        <taxon>metagenomes</taxon>
        <taxon>ecological metagenomes</taxon>
    </lineage>
</organism>
<feature type="domain" description="Response regulatory" evidence="1">
    <location>
        <begin position="21"/>
        <end position="137"/>
    </location>
</feature>
<dbReference type="AlphaFoldDB" id="A0A3B0VK11"/>
<dbReference type="Pfam" id="PF00072">
    <property type="entry name" value="Response_reg"/>
    <property type="match status" value="1"/>
</dbReference>
<dbReference type="Gene3D" id="3.30.70.270">
    <property type="match status" value="1"/>
</dbReference>
<dbReference type="PANTHER" id="PTHR45138:SF9">
    <property type="entry name" value="DIGUANYLATE CYCLASE DGCM-RELATED"/>
    <property type="match status" value="1"/>
</dbReference>
<dbReference type="InterPro" id="IPR043128">
    <property type="entry name" value="Rev_trsase/Diguanyl_cyclase"/>
</dbReference>